<dbReference type="EMBL" id="CP111015">
    <property type="protein sequence ID" value="WAR02268.1"/>
    <property type="molecule type" value="Genomic_DNA"/>
</dbReference>
<accession>A0ABY7DX04</accession>
<name>A0ABY7DX04_MYAAR</name>
<sequence length="83" mass="9484">MQRIKSNITQNRLCTNGMCNKLLVTWILQYGSVNYNSELTSTKPYDAGKPAILHAKDHCIPYVIRIEKKTHAIPSMVKTVCKY</sequence>
<dbReference type="Proteomes" id="UP001164746">
    <property type="component" value="Chromosome 4"/>
</dbReference>
<protein>
    <submittedName>
        <fullName evidence="1">Uncharacterized protein</fullName>
    </submittedName>
</protein>
<organism evidence="1 2">
    <name type="scientific">Mya arenaria</name>
    <name type="common">Soft-shell clam</name>
    <dbReference type="NCBI Taxonomy" id="6604"/>
    <lineage>
        <taxon>Eukaryota</taxon>
        <taxon>Metazoa</taxon>
        <taxon>Spiralia</taxon>
        <taxon>Lophotrochozoa</taxon>
        <taxon>Mollusca</taxon>
        <taxon>Bivalvia</taxon>
        <taxon>Autobranchia</taxon>
        <taxon>Heteroconchia</taxon>
        <taxon>Euheterodonta</taxon>
        <taxon>Imparidentia</taxon>
        <taxon>Neoheterodontei</taxon>
        <taxon>Myida</taxon>
        <taxon>Myoidea</taxon>
        <taxon>Myidae</taxon>
        <taxon>Mya</taxon>
    </lineage>
</organism>
<evidence type="ECO:0000313" key="1">
    <source>
        <dbReference type="EMBL" id="WAR02268.1"/>
    </source>
</evidence>
<reference evidence="1" key="1">
    <citation type="submission" date="2022-11" db="EMBL/GenBank/DDBJ databases">
        <title>Centuries of genome instability and evolution in soft-shell clam transmissible cancer (bioRxiv).</title>
        <authorList>
            <person name="Hart S.F.M."/>
            <person name="Yonemitsu M.A."/>
            <person name="Giersch R.M."/>
            <person name="Beal B.F."/>
            <person name="Arriagada G."/>
            <person name="Davis B.W."/>
            <person name="Ostrander E.A."/>
            <person name="Goff S.P."/>
            <person name="Metzger M.J."/>
        </authorList>
    </citation>
    <scope>NUCLEOTIDE SEQUENCE</scope>
    <source>
        <strain evidence="1">MELC-2E11</strain>
        <tissue evidence="1">Siphon/mantle</tissue>
    </source>
</reference>
<keyword evidence="2" id="KW-1185">Reference proteome</keyword>
<proteinExistence type="predicted"/>
<gene>
    <name evidence="1" type="ORF">MAR_008826</name>
</gene>
<evidence type="ECO:0000313" key="2">
    <source>
        <dbReference type="Proteomes" id="UP001164746"/>
    </source>
</evidence>